<proteinExistence type="predicted"/>
<evidence type="ECO:0000313" key="2">
    <source>
        <dbReference type="Proteomes" id="UP000632454"/>
    </source>
</evidence>
<accession>A0ABQ1ULN0</accession>
<sequence length="132" mass="14505">MPTEIFTPFMFIADDARRWGPWRLDPSSYELVLRTRDERYAVPLLGCTSSSAVLDWLMHCVSSGWGDVPHAASGLLVAFDDLLAPQQTLCNDARTGEAGTTLTDRAVAARIDLLVAGLDRSKLIDPRASRLT</sequence>
<name>A0ABQ1ULN0_9NOCA</name>
<organism evidence="1 2">
    <name type="scientific">Williamsia phyllosphaerae</name>
    <dbReference type="NCBI Taxonomy" id="885042"/>
    <lineage>
        <taxon>Bacteria</taxon>
        <taxon>Bacillati</taxon>
        <taxon>Actinomycetota</taxon>
        <taxon>Actinomycetes</taxon>
        <taxon>Mycobacteriales</taxon>
        <taxon>Nocardiaceae</taxon>
        <taxon>Williamsia</taxon>
    </lineage>
</organism>
<protein>
    <submittedName>
        <fullName evidence="1">Uncharacterized protein</fullName>
    </submittedName>
</protein>
<comment type="caution">
    <text evidence="1">The sequence shown here is derived from an EMBL/GenBank/DDBJ whole genome shotgun (WGS) entry which is preliminary data.</text>
</comment>
<reference evidence="2" key="1">
    <citation type="journal article" date="2019" name="Int. J. Syst. Evol. Microbiol.">
        <title>The Global Catalogue of Microorganisms (GCM) 10K type strain sequencing project: providing services to taxonomists for standard genome sequencing and annotation.</title>
        <authorList>
            <consortium name="The Broad Institute Genomics Platform"/>
            <consortium name="The Broad Institute Genome Sequencing Center for Infectious Disease"/>
            <person name="Wu L."/>
            <person name="Ma J."/>
        </authorList>
    </citation>
    <scope>NUCLEOTIDE SEQUENCE [LARGE SCALE GENOMIC DNA]</scope>
    <source>
        <strain evidence="2">CCM 7855</strain>
    </source>
</reference>
<gene>
    <name evidence="1" type="ORF">GCM10007298_14510</name>
</gene>
<keyword evidence="2" id="KW-1185">Reference proteome</keyword>
<dbReference type="EMBL" id="BMCS01000001">
    <property type="protein sequence ID" value="GGF19565.1"/>
    <property type="molecule type" value="Genomic_DNA"/>
</dbReference>
<dbReference type="Proteomes" id="UP000632454">
    <property type="component" value="Unassembled WGS sequence"/>
</dbReference>
<evidence type="ECO:0000313" key="1">
    <source>
        <dbReference type="EMBL" id="GGF19565.1"/>
    </source>
</evidence>